<keyword evidence="1" id="KW-0812">Transmembrane</keyword>
<gene>
    <name evidence="2" type="ORF">B9J98_01560</name>
</gene>
<keyword evidence="1" id="KW-1133">Transmembrane helix</keyword>
<organism evidence="2 3">
    <name type="scientific">Candidatus Terraquivivens tikiterensis</name>
    <dbReference type="NCBI Taxonomy" id="1980982"/>
    <lineage>
        <taxon>Archaea</taxon>
        <taxon>Nitrososphaerota</taxon>
        <taxon>Candidatus Wolframiiraptoraceae</taxon>
        <taxon>Candidatus Terraquivivens</taxon>
    </lineage>
</organism>
<proteinExistence type="predicted"/>
<feature type="transmembrane region" description="Helical" evidence="1">
    <location>
        <begin position="147"/>
        <end position="168"/>
    </location>
</feature>
<evidence type="ECO:0000256" key="1">
    <source>
        <dbReference type="SAM" id="Phobius"/>
    </source>
</evidence>
<evidence type="ECO:0000313" key="3">
    <source>
        <dbReference type="Proteomes" id="UP000244066"/>
    </source>
</evidence>
<feature type="transmembrane region" description="Helical" evidence="1">
    <location>
        <begin position="62"/>
        <end position="82"/>
    </location>
</feature>
<evidence type="ECO:0008006" key="4">
    <source>
        <dbReference type="Google" id="ProtNLM"/>
    </source>
</evidence>
<comment type="caution">
    <text evidence="2">The sequence shown here is derived from an EMBL/GenBank/DDBJ whole genome shotgun (WGS) entry which is preliminary data.</text>
</comment>
<feature type="transmembrane region" description="Helical" evidence="1">
    <location>
        <begin position="117"/>
        <end position="135"/>
    </location>
</feature>
<evidence type="ECO:0000313" key="2">
    <source>
        <dbReference type="EMBL" id="PUA34094.1"/>
    </source>
</evidence>
<reference evidence="2 3" key="1">
    <citation type="submission" date="2017-04" db="EMBL/GenBank/DDBJ databases">
        <title>Draft Aigarchaeota genome from a New Zealand hot spring.</title>
        <authorList>
            <person name="Reysenbach A.-L."/>
            <person name="Donaho J.A."/>
            <person name="Gerhart J."/>
            <person name="Kelley J.F."/>
            <person name="Kouba K."/>
            <person name="Podar M."/>
            <person name="Stott M."/>
        </authorList>
    </citation>
    <scope>NUCLEOTIDE SEQUENCE [LARGE SCALE GENOMIC DNA]</scope>
    <source>
        <strain evidence="2">NZ13_MG1</strain>
    </source>
</reference>
<sequence length="172" mass="18655">MIGPIPIKKRLMLVAATTLGLILVLLFGSLTTLSPGESEEIIRQVSELFRDINAWKIFFNNFQIALLMFIPALGMLFGGYAIYSTGLVFAAYSVQSNIPSTYLVGVAVLSPYGILEFLGYGLATSEGVLIIYSAIKRKLRSEVKALPFIVLAVAGLLMVAAALEMLTIELYA</sequence>
<dbReference type="Proteomes" id="UP000244066">
    <property type="component" value="Unassembled WGS sequence"/>
</dbReference>
<dbReference type="EMBL" id="NDWU01000003">
    <property type="protein sequence ID" value="PUA34094.1"/>
    <property type="molecule type" value="Genomic_DNA"/>
</dbReference>
<dbReference type="AlphaFoldDB" id="A0A2R7Y989"/>
<feature type="transmembrane region" description="Helical" evidence="1">
    <location>
        <begin position="89"/>
        <end position="111"/>
    </location>
</feature>
<keyword evidence="1" id="KW-0472">Membrane</keyword>
<protein>
    <recommendedName>
        <fullName evidence="4">Stage II sporulation protein M</fullName>
    </recommendedName>
</protein>
<name>A0A2R7Y989_9ARCH</name>
<accession>A0A2R7Y989</accession>